<comment type="caution">
    <text evidence="2">The sequence shown here is derived from an EMBL/GenBank/DDBJ whole genome shotgun (WGS) entry which is preliminary data.</text>
</comment>
<feature type="transmembrane region" description="Helical" evidence="1">
    <location>
        <begin position="49"/>
        <end position="71"/>
    </location>
</feature>
<protein>
    <submittedName>
        <fullName evidence="2">Oxidoreductase/transition metal ion-binding protein</fullName>
    </submittedName>
</protein>
<dbReference type="Proteomes" id="UP001163823">
    <property type="component" value="Chromosome 12"/>
</dbReference>
<proteinExistence type="predicted"/>
<organism evidence="2 3">
    <name type="scientific">Quillaja saponaria</name>
    <name type="common">Soap bark tree</name>
    <dbReference type="NCBI Taxonomy" id="32244"/>
    <lineage>
        <taxon>Eukaryota</taxon>
        <taxon>Viridiplantae</taxon>
        <taxon>Streptophyta</taxon>
        <taxon>Embryophyta</taxon>
        <taxon>Tracheophyta</taxon>
        <taxon>Spermatophyta</taxon>
        <taxon>Magnoliopsida</taxon>
        <taxon>eudicotyledons</taxon>
        <taxon>Gunneridae</taxon>
        <taxon>Pentapetalae</taxon>
        <taxon>rosids</taxon>
        <taxon>fabids</taxon>
        <taxon>Fabales</taxon>
        <taxon>Quillajaceae</taxon>
        <taxon>Quillaja</taxon>
    </lineage>
</organism>
<evidence type="ECO:0000313" key="2">
    <source>
        <dbReference type="EMBL" id="KAJ7949077.1"/>
    </source>
</evidence>
<keyword evidence="3" id="KW-1185">Reference proteome</keyword>
<dbReference type="PANTHER" id="PTHR33306">
    <property type="entry name" value="EXPRESSED PROTEIN-RELATED-RELATED"/>
    <property type="match status" value="1"/>
</dbReference>
<evidence type="ECO:0000313" key="3">
    <source>
        <dbReference type="Proteomes" id="UP001163823"/>
    </source>
</evidence>
<dbReference type="KEGG" id="qsa:O6P43_029463"/>
<name>A0AAD7PBG2_QUISA</name>
<sequence>MASYYSSSSNSQSTLPLHLCFFLLVLFTFVGFSWYSNFEPMIESLMEQVKMFLIVSPLVLLLVLHLLSNYYEGRRGVFWSFIPLPERDSLHRAGGTPWGVGFMLVLLLFMISYQSSLKEILFPLLGE</sequence>
<feature type="transmembrane region" description="Helical" evidence="1">
    <location>
        <begin position="15"/>
        <end position="37"/>
    </location>
</feature>
<keyword evidence="1" id="KW-0812">Transmembrane</keyword>
<reference evidence="2" key="1">
    <citation type="journal article" date="2023" name="Science">
        <title>Elucidation of the pathway for biosynthesis of saponin adjuvants from the soapbark tree.</title>
        <authorList>
            <person name="Reed J."/>
            <person name="Orme A."/>
            <person name="El-Demerdash A."/>
            <person name="Owen C."/>
            <person name="Martin L.B.B."/>
            <person name="Misra R.C."/>
            <person name="Kikuchi S."/>
            <person name="Rejzek M."/>
            <person name="Martin A.C."/>
            <person name="Harkess A."/>
            <person name="Leebens-Mack J."/>
            <person name="Louveau T."/>
            <person name="Stephenson M.J."/>
            <person name="Osbourn A."/>
        </authorList>
    </citation>
    <scope>NUCLEOTIDE SEQUENCE</scope>
    <source>
        <strain evidence="2">S10</strain>
    </source>
</reference>
<gene>
    <name evidence="2" type="ORF">O6P43_029463</name>
</gene>
<feature type="transmembrane region" description="Helical" evidence="1">
    <location>
        <begin position="91"/>
        <end position="111"/>
    </location>
</feature>
<accession>A0AAD7PBG2</accession>
<evidence type="ECO:0000256" key="1">
    <source>
        <dbReference type="SAM" id="Phobius"/>
    </source>
</evidence>
<keyword evidence="1" id="KW-0472">Membrane</keyword>
<keyword evidence="1" id="KW-1133">Transmembrane helix</keyword>
<dbReference type="EMBL" id="JARAOO010000012">
    <property type="protein sequence ID" value="KAJ7949077.1"/>
    <property type="molecule type" value="Genomic_DNA"/>
</dbReference>
<dbReference type="AlphaFoldDB" id="A0AAD7PBG2"/>
<dbReference type="PANTHER" id="PTHR33306:SF5">
    <property type="entry name" value="OXIDOREDUCTASE_TRANSITION METAL ION-BINDING PROTEIN"/>
    <property type="match status" value="1"/>
</dbReference>